<dbReference type="PROSITE" id="PS51257">
    <property type="entry name" value="PROKAR_LIPOPROTEIN"/>
    <property type="match status" value="1"/>
</dbReference>
<gene>
    <name evidence="5" type="ORF">LCGC14_2560400</name>
</gene>
<sequence length="218" mass="23951">MRQRPPVFRPAAVTAALLAALALAACGGSQTSEDDGRLQVVVSLPLFADFVRQVGGDLVEVSSLLPSGTDPHTYEPTPSQIRTIAEADDIFINGRGLEASLEDAIENVVQTTPGTVAVFWTAFVPRIAREEPNLEPHFWLSAENAVKYVEVVREALSLKDPAHKSEYEKNATRYIDSLRALDAEISAAVEEIPPHNRKLVTPHDAFRHLAQRYNLDMV</sequence>
<evidence type="ECO:0000313" key="5">
    <source>
        <dbReference type="EMBL" id="KKL09981.1"/>
    </source>
</evidence>
<evidence type="ECO:0000256" key="2">
    <source>
        <dbReference type="ARBA" id="ARBA00022448"/>
    </source>
</evidence>
<dbReference type="GO" id="GO:0030313">
    <property type="term" value="C:cell envelope"/>
    <property type="evidence" value="ECO:0007669"/>
    <property type="project" value="UniProtKB-SubCell"/>
</dbReference>
<organism evidence="5">
    <name type="scientific">marine sediment metagenome</name>
    <dbReference type="NCBI Taxonomy" id="412755"/>
    <lineage>
        <taxon>unclassified sequences</taxon>
        <taxon>metagenomes</taxon>
        <taxon>ecological metagenomes</taxon>
    </lineage>
</organism>
<name>A0A0F9CWE6_9ZZZZ</name>
<evidence type="ECO:0000256" key="3">
    <source>
        <dbReference type="ARBA" id="ARBA00022723"/>
    </source>
</evidence>
<keyword evidence="4" id="KW-0732">Signal</keyword>
<dbReference type="GO" id="GO:0046872">
    <property type="term" value="F:metal ion binding"/>
    <property type="evidence" value="ECO:0007669"/>
    <property type="project" value="UniProtKB-KW"/>
</dbReference>
<protein>
    <recommendedName>
        <fullName evidence="6">Zinc ABC transporter substrate-binding protein</fullName>
    </recommendedName>
</protein>
<evidence type="ECO:0000256" key="4">
    <source>
        <dbReference type="ARBA" id="ARBA00022729"/>
    </source>
</evidence>
<dbReference type="InterPro" id="IPR006127">
    <property type="entry name" value="ZnuA-like"/>
</dbReference>
<keyword evidence="2" id="KW-0813">Transport</keyword>
<dbReference type="PANTHER" id="PTHR42953:SF1">
    <property type="entry name" value="METAL-BINDING PROTEIN HI_0362-RELATED"/>
    <property type="match status" value="1"/>
</dbReference>
<dbReference type="Gene3D" id="3.40.50.1980">
    <property type="entry name" value="Nitrogenase molybdenum iron protein domain"/>
    <property type="match status" value="2"/>
</dbReference>
<dbReference type="PRINTS" id="PR00690">
    <property type="entry name" value="ADHESNFAMILY"/>
</dbReference>
<comment type="caution">
    <text evidence="5">The sequence shown here is derived from an EMBL/GenBank/DDBJ whole genome shotgun (WGS) entry which is preliminary data.</text>
</comment>
<dbReference type="AlphaFoldDB" id="A0A0F9CWE6"/>
<feature type="non-terminal residue" evidence="5">
    <location>
        <position position="218"/>
    </location>
</feature>
<dbReference type="InterPro" id="IPR006129">
    <property type="entry name" value="AdhesinB"/>
</dbReference>
<evidence type="ECO:0008006" key="6">
    <source>
        <dbReference type="Google" id="ProtNLM"/>
    </source>
</evidence>
<dbReference type="GO" id="GO:0007155">
    <property type="term" value="P:cell adhesion"/>
    <property type="evidence" value="ECO:0007669"/>
    <property type="project" value="InterPro"/>
</dbReference>
<dbReference type="InterPro" id="IPR050492">
    <property type="entry name" value="Bact_metal-bind_prot9"/>
</dbReference>
<reference evidence="5" key="1">
    <citation type="journal article" date="2015" name="Nature">
        <title>Complex archaea that bridge the gap between prokaryotes and eukaryotes.</title>
        <authorList>
            <person name="Spang A."/>
            <person name="Saw J.H."/>
            <person name="Jorgensen S.L."/>
            <person name="Zaremba-Niedzwiedzka K."/>
            <person name="Martijn J."/>
            <person name="Lind A.E."/>
            <person name="van Eijk R."/>
            <person name="Schleper C."/>
            <person name="Guy L."/>
            <person name="Ettema T.J."/>
        </authorList>
    </citation>
    <scope>NUCLEOTIDE SEQUENCE</scope>
</reference>
<evidence type="ECO:0000256" key="1">
    <source>
        <dbReference type="ARBA" id="ARBA00004196"/>
    </source>
</evidence>
<dbReference type="InterPro" id="IPR006128">
    <property type="entry name" value="Lipoprotein_PsaA-like"/>
</dbReference>
<dbReference type="EMBL" id="LAZR01042250">
    <property type="protein sequence ID" value="KKL09981.1"/>
    <property type="molecule type" value="Genomic_DNA"/>
</dbReference>
<dbReference type="PRINTS" id="PR00691">
    <property type="entry name" value="ADHESINB"/>
</dbReference>
<dbReference type="SUPFAM" id="SSF53807">
    <property type="entry name" value="Helical backbone' metal receptor"/>
    <property type="match status" value="1"/>
</dbReference>
<accession>A0A0F9CWE6</accession>
<proteinExistence type="predicted"/>
<dbReference type="PANTHER" id="PTHR42953">
    <property type="entry name" value="HIGH-AFFINITY ZINC UPTAKE SYSTEM PROTEIN ZNUA-RELATED"/>
    <property type="match status" value="1"/>
</dbReference>
<dbReference type="GO" id="GO:0030001">
    <property type="term" value="P:metal ion transport"/>
    <property type="evidence" value="ECO:0007669"/>
    <property type="project" value="InterPro"/>
</dbReference>
<dbReference type="Pfam" id="PF01297">
    <property type="entry name" value="ZnuA"/>
    <property type="match status" value="1"/>
</dbReference>
<keyword evidence="3" id="KW-0479">Metal-binding</keyword>
<comment type="subcellular location">
    <subcellularLocation>
        <location evidence="1">Cell envelope</location>
    </subcellularLocation>
</comment>